<dbReference type="Pfam" id="PF13360">
    <property type="entry name" value="PQQ_2"/>
    <property type="match status" value="1"/>
</dbReference>
<organism evidence="3 4">
    <name type="scientific">Salinispira pacifica</name>
    <dbReference type="NCBI Taxonomy" id="1307761"/>
    <lineage>
        <taxon>Bacteria</taxon>
        <taxon>Pseudomonadati</taxon>
        <taxon>Spirochaetota</taxon>
        <taxon>Spirochaetia</taxon>
        <taxon>Spirochaetales</taxon>
        <taxon>Spirochaetaceae</taxon>
        <taxon>Salinispira</taxon>
    </lineage>
</organism>
<dbReference type="Proteomes" id="UP000018680">
    <property type="component" value="Chromosome"/>
</dbReference>
<reference evidence="3 4" key="1">
    <citation type="journal article" date="2015" name="Stand. Genomic Sci.">
        <title>Complete genome sequence and description of Salinispira pacifica gen. nov., sp. nov., a novel spirochaete isolated form a hypersaline microbial mat.</title>
        <authorList>
            <person name="Ben Hania W."/>
            <person name="Joseph M."/>
            <person name="Schumann P."/>
            <person name="Bunk B."/>
            <person name="Fiebig A."/>
            <person name="Sproer C."/>
            <person name="Klenk H.P."/>
            <person name="Fardeau M.L."/>
            <person name="Spring S."/>
        </authorList>
    </citation>
    <scope>NUCLEOTIDE SEQUENCE [LARGE SCALE GENOMIC DNA]</scope>
    <source>
        <strain evidence="3 4">L21-RPul-D2</strain>
    </source>
</reference>
<evidence type="ECO:0000313" key="4">
    <source>
        <dbReference type="Proteomes" id="UP000018680"/>
    </source>
</evidence>
<sequence length="555" mass="60619">MNAEGDVLQNIQTNIRETLSTLNEQAPALEPISEEQRELLEKTERRNFIRIFGAETAEASDPGVLIPVVISASPAGSVIFIDGERRGVNSLSLLSDPGSEIRIEVRADGFESFVQDLMLGDEQGISLNVSLESSPQATDTGASDDSDSPANPEQDSENADTDETAGETTGGQQAATDDPEETPETEAAQETARTANVGDAPGESSGENNEPLALGALQIKVSDSPISTALVSDGVRVYAADQNGTVYALDSEGRLIWRTPTGNRSNNRNLLVVSQNDLYFQGTEELLLLSARDGSIIARRNLGDASASRLGRHPALRGEQVFIPTDNGYLRFRTGSLDRIDVTDPLFAERRSTQSNFRATPAFWQDEVILVDTEGTIFRYDPRRGRIIAGMESGLREITGMQPLVTGNRVFLADSRGNIVAVALPELEVLWRSSMEGGVFFQPVWTPLGIFAYSREARLVKRFDARSGENTENWGNVSAPPFWLEGFILIPNSTGGLDVANLELNWIHANIPFPDIISARPVRLENRIFLGSRRGNIYVLNIPRIIEEARANPRP</sequence>
<protein>
    <recommendedName>
        <fullName evidence="2">Pyrrolo-quinoline quinone repeat domain-containing protein</fullName>
    </recommendedName>
</protein>
<name>V5WIM8_9SPIO</name>
<dbReference type="EMBL" id="CP006939">
    <property type="protein sequence ID" value="AHC15419.1"/>
    <property type="molecule type" value="Genomic_DNA"/>
</dbReference>
<dbReference type="InterPro" id="IPR011047">
    <property type="entry name" value="Quinoprotein_ADH-like_sf"/>
</dbReference>
<feature type="compositionally biased region" description="Acidic residues" evidence="1">
    <location>
        <begin position="154"/>
        <end position="165"/>
    </location>
</feature>
<evidence type="ECO:0000259" key="2">
    <source>
        <dbReference type="Pfam" id="PF13360"/>
    </source>
</evidence>
<accession>V5WIM8</accession>
<dbReference type="PANTHER" id="PTHR34512">
    <property type="entry name" value="CELL SURFACE PROTEIN"/>
    <property type="match status" value="1"/>
</dbReference>
<dbReference type="InterPro" id="IPR018391">
    <property type="entry name" value="PQQ_b-propeller_rpt"/>
</dbReference>
<gene>
    <name evidence="3" type="ORF">L21SP2_2050</name>
</gene>
<feature type="region of interest" description="Disordered" evidence="1">
    <location>
        <begin position="132"/>
        <end position="210"/>
    </location>
</feature>
<evidence type="ECO:0000313" key="3">
    <source>
        <dbReference type="EMBL" id="AHC15419.1"/>
    </source>
</evidence>
<dbReference type="Gene3D" id="2.130.10.10">
    <property type="entry name" value="YVTN repeat-like/Quinoprotein amine dehydrogenase"/>
    <property type="match status" value="1"/>
</dbReference>
<keyword evidence="4" id="KW-1185">Reference proteome</keyword>
<proteinExistence type="predicted"/>
<dbReference type="HOGENOM" id="CLU_490797_0_0_12"/>
<dbReference type="SUPFAM" id="SSF50998">
    <property type="entry name" value="Quinoprotein alcohol dehydrogenase-like"/>
    <property type="match status" value="1"/>
</dbReference>
<evidence type="ECO:0000256" key="1">
    <source>
        <dbReference type="SAM" id="MobiDB-lite"/>
    </source>
</evidence>
<dbReference type="PANTHER" id="PTHR34512:SF30">
    <property type="entry name" value="OUTER MEMBRANE PROTEIN ASSEMBLY FACTOR BAMB"/>
    <property type="match status" value="1"/>
</dbReference>
<dbReference type="SMART" id="SM00564">
    <property type="entry name" value="PQQ"/>
    <property type="match status" value="3"/>
</dbReference>
<dbReference type="STRING" id="1307761.L21SP2_2050"/>
<feature type="compositionally biased region" description="Low complexity" evidence="1">
    <location>
        <begin position="185"/>
        <end position="195"/>
    </location>
</feature>
<dbReference type="InterPro" id="IPR002372">
    <property type="entry name" value="PQQ_rpt_dom"/>
</dbReference>
<dbReference type="AlphaFoldDB" id="V5WIM8"/>
<feature type="domain" description="Pyrrolo-quinoline quinone repeat" evidence="2">
    <location>
        <begin position="226"/>
        <end position="432"/>
    </location>
</feature>
<feature type="compositionally biased region" description="Polar residues" evidence="1">
    <location>
        <begin position="132"/>
        <end position="141"/>
    </location>
</feature>
<feature type="compositionally biased region" description="Low complexity" evidence="1">
    <location>
        <begin position="166"/>
        <end position="176"/>
    </location>
</feature>
<dbReference type="InterPro" id="IPR015943">
    <property type="entry name" value="WD40/YVTN_repeat-like_dom_sf"/>
</dbReference>
<dbReference type="KEGG" id="slr:L21SP2_2050"/>